<protein>
    <submittedName>
        <fullName evidence="2">Uncharacterized protein</fullName>
    </submittedName>
</protein>
<accession>A0A399SHQ1</accession>
<keyword evidence="1" id="KW-0732">Signal</keyword>
<feature type="chain" id="PRO_5017405771" evidence="1">
    <location>
        <begin position="26"/>
        <end position="205"/>
    </location>
</feature>
<organism evidence="2 3">
    <name type="scientific">Pontibacter oryzae</name>
    <dbReference type="NCBI Taxonomy" id="2304593"/>
    <lineage>
        <taxon>Bacteria</taxon>
        <taxon>Pseudomonadati</taxon>
        <taxon>Bacteroidota</taxon>
        <taxon>Cytophagia</taxon>
        <taxon>Cytophagales</taxon>
        <taxon>Hymenobacteraceae</taxon>
        <taxon>Pontibacter</taxon>
    </lineage>
</organism>
<dbReference type="PROSITE" id="PS51257">
    <property type="entry name" value="PROKAR_LIPOPROTEIN"/>
    <property type="match status" value="1"/>
</dbReference>
<comment type="caution">
    <text evidence="2">The sequence shown here is derived from an EMBL/GenBank/DDBJ whole genome shotgun (WGS) entry which is preliminary data.</text>
</comment>
<evidence type="ECO:0000313" key="2">
    <source>
        <dbReference type="EMBL" id="RIJ42554.1"/>
    </source>
</evidence>
<dbReference type="OrthoDB" id="892749at2"/>
<dbReference type="AlphaFoldDB" id="A0A399SHQ1"/>
<reference evidence="3" key="1">
    <citation type="submission" date="2018-08" db="EMBL/GenBank/DDBJ databases">
        <title>Mucilaginibacter sp. MYSH2.</title>
        <authorList>
            <person name="Seo T."/>
        </authorList>
    </citation>
    <scope>NUCLEOTIDE SEQUENCE [LARGE SCALE GENOMIC DNA]</scope>
    <source>
        <strain evidence="3">KIRAN</strain>
    </source>
</reference>
<keyword evidence="3" id="KW-1185">Reference proteome</keyword>
<feature type="signal peptide" evidence="1">
    <location>
        <begin position="1"/>
        <end position="25"/>
    </location>
</feature>
<evidence type="ECO:0000256" key="1">
    <source>
        <dbReference type="SAM" id="SignalP"/>
    </source>
</evidence>
<sequence>MRLHNTLWLLLVGLVISCNSPIAEHQNSIPTDSTVKQAETMPNNVASSAGSSYEESMDDCIFDQETQTDEFLKNVSELNNYSWDNDKRTATVILETGDTLLIYRGGCNHFSVAAEFRFRKDKTDYSRWSNVYEKVLWIANLLDKEFDYNELKQAINSKNLTYKRLEETETDEVLFNDPSLQEQNYKIERKLGPTAQIISLSYTIN</sequence>
<proteinExistence type="predicted"/>
<name>A0A399SHQ1_9BACT</name>
<dbReference type="EMBL" id="QWGE01000001">
    <property type="protein sequence ID" value="RIJ42554.1"/>
    <property type="molecule type" value="Genomic_DNA"/>
</dbReference>
<dbReference type="Proteomes" id="UP000266005">
    <property type="component" value="Unassembled WGS sequence"/>
</dbReference>
<dbReference type="RefSeq" id="WP_119430437.1">
    <property type="nucleotide sequence ID" value="NZ_QWGE01000001.1"/>
</dbReference>
<evidence type="ECO:0000313" key="3">
    <source>
        <dbReference type="Proteomes" id="UP000266005"/>
    </source>
</evidence>
<gene>
    <name evidence="2" type="ORF">D1627_01455</name>
</gene>